<feature type="transmembrane region" description="Helical" evidence="5">
    <location>
        <begin position="44"/>
        <end position="62"/>
    </location>
</feature>
<dbReference type="Proteomes" id="UP000002296">
    <property type="component" value="Unassembled WGS sequence"/>
</dbReference>
<comment type="subcellular location">
    <subcellularLocation>
        <location evidence="1">Membrane</location>
        <topology evidence="1">Multi-pass membrane protein</topology>
    </subcellularLocation>
</comment>
<accession>Q4DHU7</accession>
<feature type="transmembrane region" description="Helical" evidence="5">
    <location>
        <begin position="82"/>
        <end position="101"/>
    </location>
</feature>
<evidence type="ECO:0000256" key="5">
    <source>
        <dbReference type="SAM" id="Phobius"/>
    </source>
</evidence>
<dbReference type="PaxDb" id="353153-Q4DHU7"/>
<dbReference type="RefSeq" id="XP_813954.1">
    <property type="nucleotide sequence ID" value="XM_808861.1"/>
</dbReference>
<evidence type="ECO:0000256" key="3">
    <source>
        <dbReference type="ARBA" id="ARBA00022989"/>
    </source>
</evidence>
<dbReference type="InParanoid" id="Q4DHU7"/>
<dbReference type="AlphaFoldDB" id="Q4DHU7"/>
<feature type="transmembrane region" description="Helical" evidence="5">
    <location>
        <begin position="384"/>
        <end position="406"/>
    </location>
</feature>
<feature type="transmembrane region" description="Helical" evidence="5">
    <location>
        <begin position="12"/>
        <end position="32"/>
    </location>
</feature>
<organism evidence="6 7">
    <name type="scientific">Trypanosoma cruzi (strain CL Brener)</name>
    <dbReference type="NCBI Taxonomy" id="353153"/>
    <lineage>
        <taxon>Eukaryota</taxon>
        <taxon>Discoba</taxon>
        <taxon>Euglenozoa</taxon>
        <taxon>Kinetoplastea</taxon>
        <taxon>Metakinetoplastina</taxon>
        <taxon>Trypanosomatida</taxon>
        <taxon>Trypanosomatidae</taxon>
        <taxon>Trypanosoma</taxon>
        <taxon>Schizotrypanum</taxon>
    </lineage>
</organism>
<feature type="transmembrane region" description="Helical" evidence="5">
    <location>
        <begin position="327"/>
        <end position="347"/>
    </location>
</feature>
<protein>
    <recommendedName>
        <fullName evidence="8">Transporter</fullName>
    </recommendedName>
</protein>
<feature type="transmembrane region" description="Helical" evidence="5">
    <location>
        <begin position="353"/>
        <end position="372"/>
    </location>
</feature>
<evidence type="ECO:0000256" key="4">
    <source>
        <dbReference type="ARBA" id="ARBA00023136"/>
    </source>
</evidence>
<dbReference type="GO" id="GO:0022857">
    <property type="term" value="F:transmembrane transporter activity"/>
    <property type="evidence" value="ECO:0007669"/>
    <property type="project" value="TreeGrafter"/>
</dbReference>
<dbReference type="PANTHER" id="PTHR23507">
    <property type="entry name" value="ZGC:174356"/>
    <property type="match status" value="1"/>
</dbReference>
<feature type="transmembrane region" description="Helical" evidence="5">
    <location>
        <begin position="171"/>
        <end position="194"/>
    </location>
</feature>
<dbReference type="KEGG" id="tcr:508465.100"/>
<keyword evidence="2 5" id="KW-0812">Transmembrane</keyword>
<comment type="caution">
    <text evidence="6">The sequence shown here is derived from an EMBL/GenBank/DDBJ whole genome shotgun (WGS) entry which is preliminary data.</text>
</comment>
<evidence type="ECO:0000256" key="1">
    <source>
        <dbReference type="ARBA" id="ARBA00004141"/>
    </source>
</evidence>
<evidence type="ECO:0008006" key="8">
    <source>
        <dbReference type="Google" id="ProtNLM"/>
    </source>
</evidence>
<dbReference type="EMBL" id="AAHK01000463">
    <property type="protein sequence ID" value="EAN92103.1"/>
    <property type="molecule type" value="Genomic_DNA"/>
</dbReference>
<sequence length="463" mass="50488">MSVQPRFVSVLFFPFFFFFRASFVINFFRYHTEMDNCSRESRVLLLRLCSIWGFIIGSWAVLQVATPLVLKDIVGKDVAPTWQGLFSATTAVSGMIFCALTGHFSDRIGRLEFLTPWVIFFFFTTILVVFADITGSIYMLWVARIAAISIPSTIMHAFLSDYLSGNALLESFGYVGATFGTSMLTSSLLCGLISRYYSRVAALTFGSSLAAVGVIFTLALKPPSKFRLNSPTAFVNTEGTNLFHSAGGVMNSIRIISSDALLRNLICAMALLRVGNVNTHMMLVLFVDFRLGWGLPEMSVLAGFSALLTVIFQLIGVRFLISSDIVLPVLFVLLAVVPIVAMGYALAMTGAQMYLISILTSMMTIASTICNAKITAIASENGVAGLALGCVGTLQNILEVFASLFLGRLLSWSFENQPRTHVLSGLPFIVNGAFLTLVVMIVLYSHKRHGAGRASWIEGVHPG</sequence>
<keyword evidence="4 5" id="KW-0472">Membrane</keyword>
<dbReference type="GO" id="GO:0016020">
    <property type="term" value="C:membrane"/>
    <property type="evidence" value="ECO:0007669"/>
    <property type="project" value="UniProtKB-SubCell"/>
</dbReference>
<keyword evidence="7" id="KW-1185">Reference proteome</keyword>
<evidence type="ECO:0000313" key="6">
    <source>
        <dbReference type="EMBL" id="EAN92103.1"/>
    </source>
</evidence>
<dbReference type="Gene3D" id="1.20.1250.20">
    <property type="entry name" value="MFS general substrate transporter like domains"/>
    <property type="match status" value="1"/>
</dbReference>
<proteinExistence type="predicted"/>
<dbReference type="OMA" id="LPEMSIM"/>
<evidence type="ECO:0000313" key="7">
    <source>
        <dbReference type="Proteomes" id="UP000002296"/>
    </source>
</evidence>
<dbReference type="GeneID" id="3545419"/>
<feature type="transmembrane region" description="Helical" evidence="5">
    <location>
        <begin position="113"/>
        <end position="131"/>
    </location>
</feature>
<keyword evidence="3 5" id="KW-1133">Transmembrane helix</keyword>
<feature type="transmembrane region" description="Helical" evidence="5">
    <location>
        <begin position="299"/>
        <end position="320"/>
    </location>
</feature>
<feature type="transmembrane region" description="Helical" evidence="5">
    <location>
        <begin position="426"/>
        <end position="444"/>
    </location>
</feature>
<feature type="transmembrane region" description="Helical" evidence="5">
    <location>
        <begin position="200"/>
        <end position="220"/>
    </location>
</feature>
<reference evidence="6 7" key="1">
    <citation type="journal article" date="2005" name="Science">
        <title>The genome sequence of Trypanosoma cruzi, etiologic agent of Chagas disease.</title>
        <authorList>
            <person name="El-Sayed N.M."/>
            <person name="Myler P.J."/>
            <person name="Bartholomeu D.C."/>
            <person name="Nilsson D."/>
            <person name="Aggarwal G."/>
            <person name="Tran A.N."/>
            <person name="Ghedin E."/>
            <person name="Worthey E.A."/>
            <person name="Delcher A.L."/>
            <person name="Blandin G."/>
            <person name="Westenberger S.J."/>
            <person name="Caler E."/>
            <person name="Cerqueira G.C."/>
            <person name="Branche C."/>
            <person name="Haas B."/>
            <person name="Anupama A."/>
            <person name="Arner E."/>
            <person name="Aslund L."/>
            <person name="Attipoe P."/>
            <person name="Bontempi E."/>
            <person name="Bringaud F."/>
            <person name="Burton P."/>
            <person name="Cadag E."/>
            <person name="Campbell D.A."/>
            <person name="Carrington M."/>
            <person name="Crabtree J."/>
            <person name="Darban H."/>
            <person name="da Silveira J.F."/>
            <person name="de Jong P."/>
            <person name="Edwards K."/>
            <person name="Englund P.T."/>
            <person name="Fazelina G."/>
            <person name="Feldblyum T."/>
            <person name="Ferella M."/>
            <person name="Frasch A.C."/>
            <person name="Gull K."/>
            <person name="Horn D."/>
            <person name="Hou L."/>
            <person name="Huang Y."/>
            <person name="Kindlund E."/>
            <person name="Klingbeil M."/>
            <person name="Kluge S."/>
            <person name="Koo H."/>
            <person name="Lacerda D."/>
            <person name="Levin M.J."/>
            <person name="Lorenzi H."/>
            <person name="Louie T."/>
            <person name="Machado C.R."/>
            <person name="McCulloch R."/>
            <person name="McKenna A."/>
            <person name="Mizuno Y."/>
            <person name="Mottram J.C."/>
            <person name="Nelson S."/>
            <person name="Ochaya S."/>
            <person name="Osoegawa K."/>
            <person name="Pai G."/>
            <person name="Parsons M."/>
            <person name="Pentony M."/>
            <person name="Pettersson U."/>
            <person name="Pop M."/>
            <person name="Ramirez J.L."/>
            <person name="Rinta J."/>
            <person name="Robertson L."/>
            <person name="Salzberg S.L."/>
            <person name="Sanchez D.O."/>
            <person name="Seyler A."/>
            <person name="Sharma R."/>
            <person name="Shetty J."/>
            <person name="Simpson A.J."/>
            <person name="Sisk E."/>
            <person name="Tammi M.T."/>
            <person name="Tarleton R."/>
            <person name="Teixeira S."/>
            <person name="Van Aken S."/>
            <person name="Vogt C."/>
            <person name="Ward P.N."/>
            <person name="Wickstead B."/>
            <person name="Wortman J."/>
            <person name="White O."/>
            <person name="Fraser C.M."/>
            <person name="Stuart K.D."/>
            <person name="Andersson B."/>
        </authorList>
    </citation>
    <scope>NUCLEOTIDE SEQUENCE [LARGE SCALE GENOMIC DNA]</scope>
    <source>
        <strain evidence="6 7">CL Brener</strain>
    </source>
</reference>
<dbReference type="SMR" id="Q4DHU7"/>
<gene>
    <name evidence="6" type="ORF">Tc00.1047053508465.100</name>
</gene>
<dbReference type="InterPro" id="IPR036259">
    <property type="entry name" value="MFS_trans_sf"/>
</dbReference>
<evidence type="ECO:0000256" key="2">
    <source>
        <dbReference type="ARBA" id="ARBA00022692"/>
    </source>
</evidence>
<dbReference type="SUPFAM" id="SSF103473">
    <property type="entry name" value="MFS general substrate transporter"/>
    <property type="match status" value="1"/>
</dbReference>
<name>Q4DHU7_TRYCC</name>
<dbReference type="PANTHER" id="PTHR23507:SF1">
    <property type="entry name" value="FI18259P1-RELATED"/>
    <property type="match status" value="1"/>
</dbReference>